<sequence length="147" mass="15422">MHANRAISFEKNMKLFIALSAFVVLAAATPVASVSSRADLKDIIESIYHPSTDPATAKLLLDMLLEQLGYTKPDIGPALIDFDVPETAPASPISPISPVSPASPASPISPLVQIVVNVQKDTVAPADVSGPGFIHKPHPGSLINPRV</sequence>
<evidence type="ECO:0000313" key="3">
    <source>
        <dbReference type="Proteomes" id="UP000494106"/>
    </source>
</evidence>
<feature type="chain" id="PRO_5035798054" evidence="1">
    <location>
        <begin position="29"/>
        <end position="147"/>
    </location>
</feature>
<dbReference type="OrthoDB" id="7491799at2759"/>
<dbReference type="EMBL" id="CADEBC010000473">
    <property type="protein sequence ID" value="CAB3231833.1"/>
    <property type="molecule type" value="Genomic_DNA"/>
</dbReference>
<keyword evidence="3" id="KW-1185">Reference proteome</keyword>
<feature type="signal peptide" evidence="1">
    <location>
        <begin position="1"/>
        <end position="28"/>
    </location>
</feature>
<gene>
    <name evidence="2" type="ORF">APLA_LOCUS4653</name>
</gene>
<accession>A0A8S0ZFK0</accession>
<dbReference type="Proteomes" id="UP000494106">
    <property type="component" value="Unassembled WGS sequence"/>
</dbReference>
<proteinExistence type="predicted"/>
<reference evidence="2 3" key="1">
    <citation type="submission" date="2020-04" db="EMBL/GenBank/DDBJ databases">
        <authorList>
            <person name="Wallbank WR R."/>
            <person name="Pardo Diaz C."/>
            <person name="Kozak K."/>
            <person name="Martin S."/>
            <person name="Jiggins C."/>
            <person name="Moest M."/>
            <person name="Warren A I."/>
            <person name="Byers J.R.P. K."/>
            <person name="Montejo-Kovacevich G."/>
            <person name="Yen C E."/>
        </authorList>
    </citation>
    <scope>NUCLEOTIDE SEQUENCE [LARGE SCALE GENOMIC DNA]</scope>
</reference>
<name>A0A8S0ZFK0_ARCPL</name>
<evidence type="ECO:0000256" key="1">
    <source>
        <dbReference type="SAM" id="SignalP"/>
    </source>
</evidence>
<protein>
    <submittedName>
        <fullName evidence="2">Uncharacterized protein</fullName>
    </submittedName>
</protein>
<keyword evidence="1" id="KW-0732">Signal</keyword>
<organism evidence="2 3">
    <name type="scientific">Arctia plantaginis</name>
    <name type="common">Wood tiger moth</name>
    <name type="synonym">Phalaena plantaginis</name>
    <dbReference type="NCBI Taxonomy" id="874455"/>
    <lineage>
        <taxon>Eukaryota</taxon>
        <taxon>Metazoa</taxon>
        <taxon>Ecdysozoa</taxon>
        <taxon>Arthropoda</taxon>
        <taxon>Hexapoda</taxon>
        <taxon>Insecta</taxon>
        <taxon>Pterygota</taxon>
        <taxon>Neoptera</taxon>
        <taxon>Endopterygota</taxon>
        <taxon>Lepidoptera</taxon>
        <taxon>Glossata</taxon>
        <taxon>Ditrysia</taxon>
        <taxon>Noctuoidea</taxon>
        <taxon>Erebidae</taxon>
        <taxon>Arctiinae</taxon>
        <taxon>Arctia</taxon>
    </lineage>
</organism>
<comment type="caution">
    <text evidence="2">The sequence shown here is derived from an EMBL/GenBank/DDBJ whole genome shotgun (WGS) entry which is preliminary data.</text>
</comment>
<evidence type="ECO:0000313" key="2">
    <source>
        <dbReference type="EMBL" id="CAB3231833.1"/>
    </source>
</evidence>
<dbReference type="AlphaFoldDB" id="A0A8S0ZFK0"/>